<dbReference type="EMBL" id="JWIN03000026">
    <property type="protein sequence ID" value="KAB1257601.1"/>
    <property type="molecule type" value="Genomic_DNA"/>
</dbReference>
<name>A0A5N4CFA7_CAMDR</name>
<proteinExistence type="predicted"/>
<organism evidence="1 2">
    <name type="scientific">Camelus dromedarius</name>
    <name type="common">Dromedary</name>
    <name type="synonym">Arabian camel</name>
    <dbReference type="NCBI Taxonomy" id="9838"/>
    <lineage>
        <taxon>Eukaryota</taxon>
        <taxon>Metazoa</taxon>
        <taxon>Chordata</taxon>
        <taxon>Craniata</taxon>
        <taxon>Vertebrata</taxon>
        <taxon>Euteleostomi</taxon>
        <taxon>Mammalia</taxon>
        <taxon>Eutheria</taxon>
        <taxon>Laurasiatheria</taxon>
        <taxon>Artiodactyla</taxon>
        <taxon>Tylopoda</taxon>
        <taxon>Camelidae</taxon>
        <taxon>Camelus</taxon>
    </lineage>
</organism>
<sequence>MQGEGGGTSPSHPDFHTCHLRLALLCLDPAHRTGQASGDTEHVRTCVVKEPHAASQVPSRIDGNLN</sequence>
<dbReference type="Proteomes" id="UP000299084">
    <property type="component" value="Unassembled WGS sequence"/>
</dbReference>
<reference evidence="1 2" key="1">
    <citation type="journal article" date="2019" name="Mol. Ecol. Resour.">
        <title>Improving Illumina assemblies with Hi-C and long reads: an example with the North African dromedary.</title>
        <authorList>
            <person name="Elbers J.P."/>
            <person name="Rogers M.F."/>
            <person name="Perelman P.L."/>
            <person name="Proskuryakova A.A."/>
            <person name="Serdyukova N.A."/>
            <person name="Johnson W.E."/>
            <person name="Horin P."/>
            <person name="Corander J."/>
            <person name="Murphy D."/>
            <person name="Burger P.A."/>
        </authorList>
    </citation>
    <scope>NUCLEOTIDE SEQUENCE [LARGE SCALE GENOMIC DNA]</scope>
    <source>
        <strain evidence="1">Drom800</strain>
        <tissue evidence="1">Blood</tissue>
    </source>
</reference>
<protein>
    <submittedName>
        <fullName evidence="1">Uncharacterized protein</fullName>
    </submittedName>
</protein>
<accession>A0A5N4CFA7</accession>
<evidence type="ECO:0000313" key="1">
    <source>
        <dbReference type="EMBL" id="KAB1257601.1"/>
    </source>
</evidence>
<dbReference type="AlphaFoldDB" id="A0A5N4CFA7"/>
<comment type="caution">
    <text evidence="1">The sequence shown here is derived from an EMBL/GenBank/DDBJ whole genome shotgun (WGS) entry which is preliminary data.</text>
</comment>
<gene>
    <name evidence="1" type="ORF">Cadr_000026706</name>
</gene>
<evidence type="ECO:0000313" key="2">
    <source>
        <dbReference type="Proteomes" id="UP000299084"/>
    </source>
</evidence>
<keyword evidence="2" id="KW-1185">Reference proteome</keyword>